<dbReference type="GO" id="GO:0016787">
    <property type="term" value="F:hydrolase activity"/>
    <property type="evidence" value="ECO:0007669"/>
    <property type="project" value="UniProtKB-KW"/>
</dbReference>
<dbReference type="InterPro" id="IPR052907">
    <property type="entry name" value="Beta-lactamase/esterase"/>
</dbReference>
<evidence type="ECO:0000313" key="3">
    <source>
        <dbReference type="Proteomes" id="UP001501343"/>
    </source>
</evidence>
<protein>
    <submittedName>
        <fullName evidence="2">Serine hydrolase domain-containing protein</fullName>
    </submittedName>
</protein>
<proteinExistence type="predicted"/>
<feature type="domain" description="Beta-lactamase-related" evidence="1">
    <location>
        <begin position="26"/>
        <end position="350"/>
    </location>
</feature>
<keyword evidence="3" id="KW-1185">Reference proteome</keyword>
<dbReference type="Proteomes" id="UP001501343">
    <property type="component" value="Unassembled WGS sequence"/>
</dbReference>
<dbReference type="SUPFAM" id="SSF56601">
    <property type="entry name" value="beta-lactamase/transpeptidase-like"/>
    <property type="match status" value="1"/>
</dbReference>
<dbReference type="RefSeq" id="WP_248146618.1">
    <property type="nucleotide sequence ID" value="NZ_BAAAOF010000002.1"/>
</dbReference>
<dbReference type="InterPro" id="IPR001466">
    <property type="entry name" value="Beta-lactam-related"/>
</dbReference>
<dbReference type="Gene3D" id="3.40.710.10">
    <property type="entry name" value="DD-peptidase/beta-lactamase superfamily"/>
    <property type="match status" value="1"/>
</dbReference>
<reference evidence="2 3" key="1">
    <citation type="journal article" date="2019" name="Int. J. Syst. Evol. Microbiol.">
        <title>The Global Catalogue of Microorganisms (GCM) 10K type strain sequencing project: providing services to taxonomists for standard genome sequencing and annotation.</title>
        <authorList>
            <consortium name="The Broad Institute Genomics Platform"/>
            <consortium name="The Broad Institute Genome Sequencing Center for Infectious Disease"/>
            <person name="Wu L."/>
            <person name="Ma J."/>
        </authorList>
    </citation>
    <scope>NUCLEOTIDE SEQUENCE [LARGE SCALE GENOMIC DNA]</scope>
    <source>
        <strain evidence="2 3">JCM 14900</strain>
    </source>
</reference>
<name>A0ABN2PJV9_9MICO</name>
<comment type="caution">
    <text evidence="2">The sequence shown here is derived from an EMBL/GenBank/DDBJ whole genome shotgun (WGS) entry which is preliminary data.</text>
</comment>
<dbReference type="InterPro" id="IPR012338">
    <property type="entry name" value="Beta-lactam/transpept-like"/>
</dbReference>
<gene>
    <name evidence="2" type="ORF">GCM10009775_13550</name>
</gene>
<sequence length="381" mass="40346">MNQPAPVQIIDVSGFARAPFEPIVEAFTRAVAAQGGGGAALAIRHDGELVVDLVAGDYRVDSLQLLYSVSKAVTATAAAMLAEAGELDLDAPLAQWWPEMAKSSTSSITPRMVLSHTSGLASLDRELTYAQLLAHEDDEAIGAQEPYWEPGTALGYHAFTFGTVMNGLFRRALGTSVGEVVEQRIARPHGLDLWIGTPDSVFDRIERISSGPRAVSASRAAFGAASDIPPSSTARLDPALDIYNRTSTYAAEMPSLTAVGDARSLAAFFAATLDGTLLSESARDEMVRPRAIGPDLVLGMPMHYGSGMQLPFPQLPLLGPRSYGHEGAGGSVAFADAEFDLSVAWTTDVYPSMAGASPAFIALLPTIRHCLTTDTRGEPKR</sequence>
<dbReference type="PANTHER" id="PTHR43319">
    <property type="entry name" value="BETA-LACTAMASE-RELATED"/>
    <property type="match status" value="1"/>
</dbReference>
<dbReference type="EMBL" id="BAAAOF010000002">
    <property type="protein sequence ID" value="GAA1922344.1"/>
    <property type="molecule type" value="Genomic_DNA"/>
</dbReference>
<accession>A0ABN2PJV9</accession>
<evidence type="ECO:0000313" key="2">
    <source>
        <dbReference type="EMBL" id="GAA1922344.1"/>
    </source>
</evidence>
<keyword evidence="2" id="KW-0378">Hydrolase</keyword>
<evidence type="ECO:0000259" key="1">
    <source>
        <dbReference type="Pfam" id="PF00144"/>
    </source>
</evidence>
<organism evidence="2 3">
    <name type="scientific">Microbacterium aoyamense</name>
    <dbReference type="NCBI Taxonomy" id="344166"/>
    <lineage>
        <taxon>Bacteria</taxon>
        <taxon>Bacillati</taxon>
        <taxon>Actinomycetota</taxon>
        <taxon>Actinomycetes</taxon>
        <taxon>Micrococcales</taxon>
        <taxon>Microbacteriaceae</taxon>
        <taxon>Microbacterium</taxon>
    </lineage>
</organism>
<dbReference type="Pfam" id="PF00144">
    <property type="entry name" value="Beta-lactamase"/>
    <property type="match status" value="1"/>
</dbReference>
<dbReference type="PANTHER" id="PTHR43319:SF3">
    <property type="entry name" value="BETA-LACTAMASE-RELATED DOMAIN-CONTAINING PROTEIN"/>
    <property type="match status" value="1"/>
</dbReference>